<dbReference type="EMBL" id="JBHSML010000004">
    <property type="protein sequence ID" value="MFC5516951.1"/>
    <property type="molecule type" value="Genomic_DNA"/>
</dbReference>
<dbReference type="SUPFAM" id="SSF48498">
    <property type="entry name" value="Tetracyclin repressor-like, C-terminal domain"/>
    <property type="match status" value="1"/>
</dbReference>
<accession>A0ABW0PWD1</accession>
<dbReference type="InterPro" id="IPR050109">
    <property type="entry name" value="HTH-type_TetR-like_transc_reg"/>
</dbReference>
<evidence type="ECO:0000256" key="2">
    <source>
        <dbReference type="PROSITE-ProRule" id="PRU00335"/>
    </source>
</evidence>
<dbReference type="PROSITE" id="PS01081">
    <property type="entry name" value="HTH_TETR_1"/>
    <property type="match status" value="1"/>
</dbReference>
<dbReference type="Pfam" id="PF17937">
    <property type="entry name" value="TetR_C_28"/>
    <property type="match status" value="1"/>
</dbReference>
<feature type="domain" description="HTH tetR-type" evidence="3">
    <location>
        <begin position="12"/>
        <end position="72"/>
    </location>
</feature>
<evidence type="ECO:0000259" key="3">
    <source>
        <dbReference type="PROSITE" id="PS50977"/>
    </source>
</evidence>
<dbReference type="Pfam" id="PF00440">
    <property type="entry name" value="TetR_N"/>
    <property type="match status" value="1"/>
</dbReference>
<dbReference type="InterPro" id="IPR041479">
    <property type="entry name" value="TetR_CgmR_C"/>
</dbReference>
<dbReference type="Proteomes" id="UP001596150">
    <property type="component" value="Unassembled WGS sequence"/>
</dbReference>
<name>A0ABW0PWD1_9HYPH</name>
<evidence type="ECO:0000313" key="4">
    <source>
        <dbReference type="EMBL" id="MFC5516951.1"/>
    </source>
</evidence>
<dbReference type="InterPro" id="IPR009057">
    <property type="entry name" value="Homeodomain-like_sf"/>
</dbReference>
<evidence type="ECO:0000256" key="1">
    <source>
        <dbReference type="ARBA" id="ARBA00023125"/>
    </source>
</evidence>
<protein>
    <submittedName>
        <fullName evidence="4">TetR/AcrR family transcriptional regulator</fullName>
    </submittedName>
</protein>
<dbReference type="Gene3D" id="1.10.357.10">
    <property type="entry name" value="Tetracycline Repressor, domain 2"/>
    <property type="match status" value="1"/>
</dbReference>
<dbReference type="InterPro" id="IPR036271">
    <property type="entry name" value="Tet_transcr_reg_TetR-rel_C_sf"/>
</dbReference>
<reference evidence="5" key="1">
    <citation type="journal article" date="2019" name="Int. J. Syst. Evol. Microbiol.">
        <title>The Global Catalogue of Microorganisms (GCM) 10K type strain sequencing project: providing services to taxonomists for standard genome sequencing and annotation.</title>
        <authorList>
            <consortium name="The Broad Institute Genomics Platform"/>
            <consortium name="The Broad Institute Genome Sequencing Center for Infectious Disease"/>
            <person name="Wu L."/>
            <person name="Ma J."/>
        </authorList>
    </citation>
    <scope>NUCLEOTIDE SEQUENCE [LARGE SCALE GENOMIC DNA]</scope>
    <source>
        <strain evidence="5">KACC 12633</strain>
    </source>
</reference>
<evidence type="ECO:0000313" key="5">
    <source>
        <dbReference type="Proteomes" id="UP001596150"/>
    </source>
</evidence>
<keyword evidence="5" id="KW-1185">Reference proteome</keyword>
<keyword evidence="1 2" id="KW-0238">DNA-binding</keyword>
<dbReference type="PANTHER" id="PTHR30055:SF148">
    <property type="entry name" value="TETR-FAMILY TRANSCRIPTIONAL REGULATOR"/>
    <property type="match status" value="1"/>
</dbReference>
<feature type="DNA-binding region" description="H-T-H motif" evidence="2">
    <location>
        <begin position="35"/>
        <end position="54"/>
    </location>
</feature>
<gene>
    <name evidence="4" type="ORF">ACFPP9_14300</name>
</gene>
<dbReference type="InterPro" id="IPR001647">
    <property type="entry name" value="HTH_TetR"/>
</dbReference>
<organism evidence="4 5">
    <name type="scientific">Kaistia terrae</name>
    <dbReference type="NCBI Taxonomy" id="537017"/>
    <lineage>
        <taxon>Bacteria</taxon>
        <taxon>Pseudomonadati</taxon>
        <taxon>Pseudomonadota</taxon>
        <taxon>Alphaproteobacteria</taxon>
        <taxon>Hyphomicrobiales</taxon>
        <taxon>Kaistiaceae</taxon>
        <taxon>Kaistia</taxon>
    </lineage>
</organism>
<dbReference type="PANTHER" id="PTHR30055">
    <property type="entry name" value="HTH-TYPE TRANSCRIPTIONAL REGULATOR RUTR"/>
    <property type="match status" value="1"/>
</dbReference>
<dbReference type="RefSeq" id="WP_266345451.1">
    <property type="nucleotide sequence ID" value="NZ_JAPKNH010000008.1"/>
</dbReference>
<dbReference type="SUPFAM" id="SSF46689">
    <property type="entry name" value="Homeodomain-like"/>
    <property type="match status" value="1"/>
</dbReference>
<comment type="caution">
    <text evidence="4">The sequence shown here is derived from an EMBL/GenBank/DDBJ whole genome shotgun (WGS) entry which is preliminary data.</text>
</comment>
<dbReference type="InterPro" id="IPR023772">
    <property type="entry name" value="DNA-bd_HTH_TetR-type_CS"/>
</dbReference>
<proteinExistence type="predicted"/>
<dbReference type="PROSITE" id="PS50977">
    <property type="entry name" value="HTH_TETR_2"/>
    <property type="match status" value="1"/>
</dbReference>
<dbReference type="PRINTS" id="PR00455">
    <property type="entry name" value="HTHTETR"/>
</dbReference>
<sequence>MTKAHERKKQPELVRRALLDCAANLAVEGGLSAVTIQAVADAANVTKGGLFHHFPSKEKLIEGVFDDLLRALDDEIEALLEDDAVVQGRFTRAYVISALRLIESKAPSPWRALSISMMADANLRKLWSGWLRGRLERHADTDSSPSLEIVRYAADGAWLADLTDVDMALRMDRGVLRETLVEMTMKRDRP</sequence>